<evidence type="ECO:0000256" key="6">
    <source>
        <dbReference type="ARBA" id="ARBA00022741"/>
    </source>
</evidence>
<dbReference type="Pfam" id="PF02223">
    <property type="entry name" value="Thymidylate_kin"/>
    <property type="match status" value="1"/>
</dbReference>
<gene>
    <name evidence="11" type="primary">tmkZ</name>
</gene>
<evidence type="ECO:0000259" key="10">
    <source>
        <dbReference type="Pfam" id="PF02223"/>
    </source>
</evidence>
<keyword evidence="8" id="KW-0067">ATP-binding</keyword>
<evidence type="ECO:0000256" key="1">
    <source>
        <dbReference type="ARBA" id="ARBA00009776"/>
    </source>
</evidence>
<accession>D2KAS6</accession>
<dbReference type="GO" id="GO:0004798">
    <property type="term" value="F:dTMP kinase activity"/>
    <property type="evidence" value="ECO:0007669"/>
    <property type="project" value="UniProtKB-EC"/>
</dbReference>
<dbReference type="InterPro" id="IPR039430">
    <property type="entry name" value="Thymidylate_kin-like_dom"/>
</dbReference>
<keyword evidence="7 11" id="KW-0418">Kinase</keyword>
<dbReference type="Gene3D" id="3.40.50.300">
    <property type="entry name" value="P-loop containing nucleotide triphosphate hydrolases"/>
    <property type="match status" value="1"/>
</dbReference>
<dbReference type="EMBL" id="GU196276">
    <property type="protein sequence ID" value="ACZ95829.1"/>
    <property type="molecule type" value="Genomic_DNA"/>
</dbReference>
<dbReference type="PANTHER" id="PTHR10344:SF4">
    <property type="entry name" value="UMP-CMP KINASE 2, MITOCHONDRIAL"/>
    <property type="match status" value="1"/>
</dbReference>
<dbReference type="NCBIfam" id="TIGR00041">
    <property type="entry name" value="DTMP_kinase"/>
    <property type="match status" value="1"/>
</dbReference>
<reference evidence="11" key="1">
    <citation type="submission" date="2009-11" db="EMBL/GenBank/DDBJ databases">
        <title>The thymidylate kinase gene homologs identified from various Jujube witches'-broom phytoplasma isolates infecting different Jujube cultivars in China.</title>
        <authorList>
            <person name="Xu Q."/>
            <person name="Tian G."/>
        </authorList>
    </citation>
    <scope>NUCLEOTIDE SEQUENCE</scope>
    <source>
        <strain evidence="11">BJLZ</strain>
    </source>
</reference>
<dbReference type="InterPro" id="IPR027417">
    <property type="entry name" value="P-loop_NTPase"/>
</dbReference>
<dbReference type="GO" id="GO:0006233">
    <property type="term" value="P:dTDP biosynthetic process"/>
    <property type="evidence" value="ECO:0007669"/>
    <property type="project" value="InterPro"/>
</dbReference>
<organism evidence="11">
    <name type="scientific">Jujube witches'-broom phytoplasma</name>
    <dbReference type="NCBI Taxonomy" id="230569"/>
    <lineage>
        <taxon>Bacteria</taxon>
        <taxon>Bacillati</taxon>
        <taxon>Mycoplasmatota</taxon>
        <taxon>Mollicutes</taxon>
        <taxon>Acholeplasmatales</taxon>
        <taxon>Acholeplasmataceae</taxon>
        <taxon>Candidatus Phytoplasma</taxon>
        <taxon>16SrV (Elm yellows group)</taxon>
    </lineage>
</organism>
<dbReference type="CDD" id="cd01672">
    <property type="entry name" value="TMPK"/>
    <property type="match status" value="1"/>
</dbReference>
<dbReference type="GO" id="GO:0005829">
    <property type="term" value="C:cytosol"/>
    <property type="evidence" value="ECO:0007669"/>
    <property type="project" value="TreeGrafter"/>
</dbReference>
<comment type="catalytic activity">
    <reaction evidence="9">
        <text>dTMP + ATP = dTDP + ADP</text>
        <dbReference type="Rhea" id="RHEA:13517"/>
        <dbReference type="ChEBI" id="CHEBI:30616"/>
        <dbReference type="ChEBI" id="CHEBI:58369"/>
        <dbReference type="ChEBI" id="CHEBI:63528"/>
        <dbReference type="ChEBI" id="CHEBI:456216"/>
        <dbReference type="EC" id="2.7.4.9"/>
    </reaction>
</comment>
<evidence type="ECO:0000256" key="2">
    <source>
        <dbReference type="ARBA" id="ARBA00012980"/>
    </source>
</evidence>
<proteinExistence type="inferred from homology"/>
<keyword evidence="6" id="KW-0547">Nucleotide-binding</keyword>
<dbReference type="GO" id="GO:0006227">
    <property type="term" value="P:dUDP biosynthetic process"/>
    <property type="evidence" value="ECO:0007669"/>
    <property type="project" value="TreeGrafter"/>
</dbReference>
<keyword evidence="5" id="KW-0545">Nucleotide biosynthesis</keyword>
<dbReference type="AlphaFoldDB" id="D2KAS6"/>
<keyword evidence="4" id="KW-0808">Transferase</keyword>
<feature type="domain" description="Thymidylate kinase-like" evidence="10">
    <location>
        <begin position="9"/>
        <end position="173"/>
    </location>
</feature>
<dbReference type="InterPro" id="IPR018094">
    <property type="entry name" value="Thymidylate_kinase"/>
</dbReference>
<evidence type="ECO:0000256" key="8">
    <source>
        <dbReference type="ARBA" id="ARBA00022840"/>
    </source>
</evidence>
<comment type="similarity">
    <text evidence="1">Belongs to the thymidylate kinase family.</text>
</comment>
<dbReference type="PANTHER" id="PTHR10344">
    <property type="entry name" value="THYMIDYLATE KINASE"/>
    <property type="match status" value="1"/>
</dbReference>
<name>D2KAS6_9MOLU</name>
<evidence type="ECO:0000256" key="9">
    <source>
        <dbReference type="ARBA" id="ARBA00048743"/>
    </source>
</evidence>
<dbReference type="SUPFAM" id="SSF52540">
    <property type="entry name" value="P-loop containing nucleoside triphosphate hydrolases"/>
    <property type="match status" value="1"/>
</dbReference>
<dbReference type="EC" id="2.7.4.9" evidence="2"/>
<evidence type="ECO:0000313" key="11">
    <source>
        <dbReference type="EMBL" id="ACZ95829.1"/>
    </source>
</evidence>
<evidence type="ECO:0000256" key="7">
    <source>
        <dbReference type="ARBA" id="ARBA00022777"/>
    </source>
</evidence>
<sequence length="217" mass="25007">ESHTKLIVFEGLDGSGKTTLIQKIRKQLEKQGQEVITLQGLGSSSIGQPLRDIFLTNAQLKPLTRYLLSFANMQQIQEEEIKPHLETNKIILIDRWLGSNFAYQAYPRNIDKNYQLFNLLNKQFIKPDMTVYLKIKPQLGLERKQNQKDHKLDVIETHPLSYLRQVSQGYELFLEIKNLGHKLILKEINSKTTLTNQNQIIKQIGVLSNGDHDSSNL</sequence>
<dbReference type="GO" id="GO:0006235">
    <property type="term" value="P:dTTP biosynthetic process"/>
    <property type="evidence" value="ECO:0007669"/>
    <property type="project" value="TreeGrafter"/>
</dbReference>
<dbReference type="GO" id="GO:0005524">
    <property type="term" value="F:ATP binding"/>
    <property type="evidence" value="ECO:0007669"/>
    <property type="project" value="UniProtKB-KW"/>
</dbReference>
<evidence type="ECO:0000256" key="4">
    <source>
        <dbReference type="ARBA" id="ARBA00022679"/>
    </source>
</evidence>
<protein>
    <recommendedName>
        <fullName evidence="3">Thymidylate kinase</fullName>
        <ecNumber evidence="2">2.7.4.9</ecNumber>
    </recommendedName>
</protein>
<dbReference type="HAMAP" id="MF_00165">
    <property type="entry name" value="Thymidylate_kinase"/>
    <property type="match status" value="1"/>
</dbReference>
<feature type="non-terminal residue" evidence="11">
    <location>
        <position position="1"/>
    </location>
</feature>
<evidence type="ECO:0000256" key="3">
    <source>
        <dbReference type="ARBA" id="ARBA00017144"/>
    </source>
</evidence>
<evidence type="ECO:0000256" key="5">
    <source>
        <dbReference type="ARBA" id="ARBA00022727"/>
    </source>
</evidence>
<feature type="non-terminal residue" evidence="11">
    <location>
        <position position="217"/>
    </location>
</feature>